<reference evidence="2" key="2">
    <citation type="submission" date="2022-04" db="EMBL/GenBank/DDBJ databases">
        <title>Sequencing and genomic assembly of Halococcus dombrowskii.</title>
        <authorList>
            <person name="Lim S.W."/>
            <person name="MacLea K.S."/>
        </authorList>
    </citation>
    <scope>NUCLEOTIDE SEQUENCE</scope>
    <source>
        <strain evidence="2">H4</strain>
    </source>
</reference>
<reference evidence="1" key="1">
    <citation type="journal article" date="2014" name="Int. J. Syst. Evol. Microbiol.">
        <title>Complete genome sequence of Corynebacterium casei LMG S-19264T (=DSM 44701T), isolated from a smear-ripened cheese.</title>
        <authorList>
            <consortium name="US DOE Joint Genome Institute (JGI-PGF)"/>
            <person name="Walter F."/>
            <person name="Albersmeier A."/>
            <person name="Kalinowski J."/>
            <person name="Ruckert C."/>
        </authorList>
    </citation>
    <scope>NUCLEOTIDE SEQUENCE</scope>
    <source>
        <strain evidence="1">JCM 12289</strain>
    </source>
</reference>
<evidence type="ECO:0000313" key="3">
    <source>
        <dbReference type="Proteomes" id="UP000830542"/>
    </source>
</evidence>
<dbReference type="AlphaFoldDB" id="A0AAV3SI05"/>
<dbReference type="GeneID" id="71760311"/>
<protein>
    <submittedName>
        <fullName evidence="1">Uncharacterized protein</fullName>
    </submittedName>
</protein>
<dbReference type="EMBL" id="BAAADN010000034">
    <property type="protein sequence ID" value="GAA0465542.1"/>
    <property type="molecule type" value="Genomic_DNA"/>
</dbReference>
<dbReference type="Proteomes" id="UP001500962">
    <property type="component" value="Unassembled WGS sequence"/>
</dbReference>
<reference evidence="1" key="3">
    <citation type="submission" date="2023-12" db="EMBL/GenBank/DDBJ databases">
        <authorList>
            <person name="Sun Q."/>
            <person name="Inoue M."/>
        </authorList>
    </citation>
    <scope>NUCLEOTIDE SEQUENCE</scope>
    <source>
        <strain evidence="1">JCM 12289</strain>
    </source>
</reference>
<dbReference type="PROSITE" id="PS51257">
    <property type="entry name" value="PROKAR_LIPOPROTEIN"/>
    <property type="match status" value="1"/>
</dbReference>
<dbReference type="EMBL" id="CP095005">
    <property type="protein sequence ID" value="UOO95241.1"/>
    <property type="molecule type" value="Genomic_DNA"/>
</dbReference>
<evidence type="ECO:0000313" key="1">
    <source>
        <dbReference type="EMBL" id="GAA0465542.1"/>
    </source>
</evidence>
<dbReference type="RefSeq" id="WP_244702677.1">
    <property type="nucleotide sequence ID" value="NZ_BAAADN010000034.1"/>
</dbReference>
<evidence type="ECO:0000313" key="2">
    <source>
        <dbReference type="EMBL" id="UOO95241.1"/>
    </source>
</evidence>
<gene>
    <name evidence="1" type="ORF">GCM10008985_23150</name>
    <name evidence="2" type="ORF">MUK72_00645</name>
</gene>
<accession>A0AAV3SI05</accession>
<keyword evidence="3" id="KW-1185">Reference proteome</keyword>
<dbReference type="KEGG" id="hdo:MUK72_00645"/>
<dbReference type="Proteomes" id="UP000830542">
    <property type="component" value="Chromosome"/>
</dbReference>
<proteinExistence type="predicted"/>
<name>A0AAV3SI05_HALDO</name>
<sequence>MNGRSLQRCFVATIVVCSLAFGGCLTLDPTVTADTNGSAVFERIAPSESWSSQRVRAKATLTASPSAGNVSTITVVSASGTSFSTAPIDPGQTSVSLELPANETAMLVASDAVNGTTIEKLNVTTGGNELL</sequence>
<organism evidence="1 4">
    <name type="scientific">Halococcus dombrowskii</name>
    <dbReference type="NCBI Taxonomy" id="179637"/>
    <lineage>
        <taxon>Archaea</taxon>
        <taxon>Methanobacteriati</taxon>
        <taxon>Methanobacteriota</taxon>
        <taxon>Stenosarchaea group</taxon>
        <taxon>Halobacteria</taxon>
        <taxon>Halobacteriales</taxon>
        <taxon>Halococcaceae</taxon>
        <taxon>Halococcus</taxon>
    </lineage>
</organism>
<evidence type="ECO:0000313" key="4">
    <source>
        <dbReference type="Proteomes" id="UP001500962"/>
    </source>
</evidence>